<dbReference type="Proteomes" id="UP001153365">
    <property type="component" value="Unassembled WGS sequence"/>
</dbReference>
<sequence>MLQTPMLTHHFLLEEAILLNFEDEGVTMGRNGWCHWEEEEKLGGGAHQGQSGWSRITGATDL</sequence>
<comment type="caution">
    <text evidence="2">The sequence shown here is derived from an EMBL/GenBank/DDBJ whole genome shotgun (WGS) entry which is preliminary data.</text>
</comment>
<proteinExistence type="predicted"/>
<keyword evidence="3" id="KW-1185">Reference proteome</keyword>
<dbReference type="AlphaFoldDB" id="A0AAV0AHN6"/>
<reference evidence="2" key="1">
    <citation type="submission" date="2022-06" db="EMBL/GenBank/DDBJ databases">
        <authorList>
            <consortium name="SYNGENTA / RWTH Aachen University"/>
        </authorList>
    </citation>
    <scope>NUCLEOTIDE SEQUENCE</scope>
</reference>
<protein>
    <submittedName>
        <fullName evidence="2">Uncharacterized protein</fullName>
    </submittedName>
</protein>
<name>A0AAV0AHN6_PHAPC</name>
<evidence type="ECO:0000313" key="3">
    <source>
        <dbReference type="Proteomes" id="UP001153365"/>
    </source>
</evidence>
<gene>
    <name evidence="2" type="ORF">PPACK8108_LOCUS2342</name>
</gene>
<accession>A0AAV0AHN6</accession>
<dbReference type="EMBL" id="CALTRL010000399">
    <property type="protein sequence ID" value="CAH7667900.1"/>
    <property type="molecule type" value="Genomic_DNA"/>
</dbReference>
<feature type="region of interest" description="Disordered" evidence="1">
    <location>
        <begin position="43"/>
        <end position="62"/>
    </location>
</feature>
<organism evidence="2 3">
    <name type="scientific">Phakopsora pachyrhizi</name>
    <name type="common">Asian soybean rust disease fungus</name>
    <dbReference type="NCBI Taxonomy" id="170000"/>
    <lineage>
        <taxon>Eukaryota</taxon>
        <taxon>Fungi</taxon>
        <taxon>Dikarya</taxon>
        <taxon>Basidiomycota</taxon>
        <taxon>Pucciniomycotina</taxon>
        <taxon>Pucciniomycetes</taxon>
        <taxon>Pucciniales</taxon>
        <taxon>Phakopsoraceae</taxon>
        <taxon>Phakopsora</taxon>
    </lineage>
</organism>
<evidence type="ECO:0000313" key="2">
    <source>
        <dbReference type="EMBL" id="CAH7667900.1"/>
    </source>
</evidence>
<evidence type="ECO:0000256" key="1">
    <source>
        <dbReference type="SAM" id="MobiDB-lite"/>
    </source>
</evidence>